<keyword evidence="1" id="KW-0732">Signal</keyword>
<organism evidence="3 4">
    <name type="scientific">Hyalella azteca</name>
    <name type="common">Amphipod</name>
    <dbReference type="NCBI Taxonomy" id="294128"/>
    <lineage>
        <taxon>Eukaryota</taxon>
        <taxon>Metazoa</taxon>
        <taxon>Ecdysozoa</taxon>
        <taxon>Arthropoda</taxon>
        <taxon>Crustacea</taxon>
        <taxon>Multicrustacea</taxon>
        <taxon>Malacostraca</taxon>
        <taxon>Eumalacostraca</taxon>
        <taxon>Peracarida</taxon>
        <taxon>Amphipoda</taxon>
        <taxon>Senticaudata</taxon>
        <taxon>Talitrida</taxon>
        <taxon>Talitroidea</taxon>
        <taxon>Hyalellidae</taxon>
        <taxon>Hyalella</taxon>
    </lineage>
</organism>
<sequence length="225" mass="24358">MSFPQLLMTCSTLLACVTGRGPYWDLTSDVTSNYSSYQKWDAMQVAEWAPAHARVNGSRLMLLPDWCTCVEACRMQLSCLSVSVRAASDVSVNCSLSDVRGNLTTMIPASGYTHYQRSGVARLQDHCRTDDECASSDVFSVCRDGACTCRNGTVADVNGCAVNCSSGWFRVDLSDRSNCYFISTDRIFSSAAVDACQSRGGVLADIISQEEQDALASQSTQSAIL</sequence>
<accession>A0A8B7NII0</accession>
<keyword evidence="3" id="KW-1185">Reference proteome</keyword>
<proteinExistence type="predicted"/>
<evidence type="ECO:0000313" key="3">
    <source>
        <dbReference type="Proteomes" id="UP000694843"/>
    </source>
</evidence>
<evidence type="ECO:0000313" key="4">
    <source>
        <dbReference type="RefSeq" id="XP_018013443.1"/>
    </source>
</evidence>
<feature type="chain" id="PRO_5034207297" evidence="1">
    <location>
        <begin position="20"/>
        <end position="225"/>
    </location>
</feature>
<protein>
    <submittedName>
        <fullName evidence="4">Uncharacterized protein LOC108670477</fullName>
    </submittedName>
</protein>
<dbReference type="Pfam" id="PF01683">
    <property type="entry name" value="EB"/>
    <property type="match status" value="1"/>
</dbReference>
<dbReference type="KEGG" id="hazt:108670477"/>
<gene>
    <name evidence="4" type="primary">LOC108670477</name>
</gene>
<dbReference type="RefSeq" id="XP_018013443.1">
    <property type="nucleotide sequence ID" value="XM_018157954.1"/>
</dbReference>
<evidence type="ECO:0000259" key="2">
    <source>
        <dbReference type="Pfam" id="PF01683"/>
    </source>
</evidence>
<reference evidence="4" key="1">
    <citation type="submission" date="2025-08" db="UniProtKB">
        <authorList>
            <consortium name="RefSeq"/>
        </authorList>
    </citation>
    <scope>IDENTIFICATION</scope>
    <source>
        <tissue evidence="4">Whole organism</tissue>
    </source>
</reference>
<feature type="domain" description="EB" evidence="2">
    <location>
        <begin position="121"/>
        <end position="160"/>
    </location>
</feature>
<dbReference type="GeneID" id="108670477"/>
<dbReference type="InterPro" id="IPR016187">
    <property type="entry name" value="CTDL_fold"/>
</dbReference>
<dbReference type="Gene3D" id="3.10.100.10">
    <property type="entry name" value="Mannose-Binding Protein A, subunit A"/>
    <property type="match status" value="1"/>
</dbReference>
<dbReference type="InterPro" id="IPR006149">
    <property type="entry name" value="EB_dom"/>
</dbReference>
<dbReference type="Proteomes" id="UP000694843">
    <property type="component" value="Unplaced"/>
</dbReference>
<dbReference type="InterPro" id="IPR016186">
    <property type="entry name" value="C-type_lectin-like/link_sf"/>
</dbReference>
<dbReference type="AlphaFoldDB" id="A0A8B7NII0"/>
<feature type="signal peptide" evidence="1">
    <location>
        <begin position="1"/>
        <end position="19"/>
    </location>
</feature>
<name>A0A8B7NII0_HYAAZ</name>
<dbReference type="SUPFAM" id="SSF56436">
    <property type="entry name" value="C-type lectin-like"/>
    <property type="match status" value="1"/>
</dbReference>
<evidence type="ECO:0000256" key="1">
    <source>
        <dbReference type="SAM" id="SignalP"/>
    </source>
</evidence>